<organism evidence="1 2">
    <name type="scientific">Leucobacter luti</name>
    <dbReference type="NCBI Taxonomy" id="340320"/>
    <lineage>
        <taxon>Bacteria</taxon>
        <taxon>Bacillati</taxon>
        <taxon>Actinomycetota</taxon>
        <taxon>Actinomycetes</taxon>
        <taxon>Micrococcales</taxon>
        <taxon>Microbacteriaceae</taxon>
        <taxon>Leucobacter</taxon>
    </lineage>
</organism>
<gene>
    <name evidence="1" type="ORF">EDF62_0582</name>
</gene>
<proteinExistence type="predicted"/>
<evidence type="ECO:0000313" key="1">
    <source>
        <dbReference type="EMBL" id="TDP95888.1"/>
    </source>
</evidence>
<reference evidence="1 2" key="1">
    <citation type="submission" date="2019-03" db="EMBL/GenBank/DDBJ databases">
        <title>Genomic analyses of the natural microbiome of Caenorhabditis elegans.</title>
        <authorList>
            <person name="Samuel B."/>
        </authorList>
    </citation>
    <scope>NUCLEOTIDE SEQUENCE [LARGE SCALE GENOMIC DNA]</scope>
    <source>
        <strain evidence="1 2">JUb18</strain>
    </source>
</reference>
<dbReference type="AlphaFoldDB" id="A0A4V3CYX7"/>
<evidence type="ECO:0000313" key="2">
    <source>
        <dbReference type="Proteomes" id="UP000295601"/>
    </source>
</evidence>
<dbReference type="EMBL" id="SNYA01000001">
    <property type="protein sequence ID" value="TDP95888.1"/>
    <property type="molecule type" value="Genomic_DNA"/>
</dbReference>
<dbReference type="RefSeq" id="WP_133615672.1">
    <property type="nucleotide sequence ID" value="NZ_SNYA01000001.1"/>
</dbReference>
<dbReference type="Proteomes" id="UP000295601">
    <property type="component" value="Unassembled WGS sequence"/>
</dbReference>
<dbReference type="InterPro" id="IPR011989">
    <property type="entry name" value="ARM-like"/>
</dbReference>
<dbReference type="Gene3D" id="1.25.10.10">
    <property type="entry name" value="Leucine-rich Repeat Variant"/>
    <property type="match status" value="1"/>
</dbReference>
<sequence>MGKRKTPEERAAEEARYILAQGACTDDEFEPFFTDSHQAIRNTAAMNPDASPAVLARFAQDRFWSVRVAVAEHPSTSRETVLGLLEESPARRGVVHHAARERLEREGVKFGEDGLPEAAAGQ</sequence>
<comment type="caution">
    <text evidence="1">The sequence shown here is derived from an EMBL/GenBank/DDBJ whole genome shotgun (WGS) entry which is preliminary data.</text>
</comment>
<evidence type="ECO:0008006" key="3">
    <source>
        <dbReference type="Google" id="ProtNLM"/>
    </source>
</evidence>
<keyword evidence="2" id="KW-1185">Reference proteome</keyword>
<accession>A0A4V3CYX7</accession>
<dbReference type="OrthoDB" id="8857165at2"/>
<protein>
    <recommendedName>
        <fullName evidence="3">Leucine rich repeat (LRR) protein</fullName>
    </recommendedName>
</protein>
<name>A0A4V3CYX7_9MICO</name>